<accession>A0ABP6JMZ6</accession>
<reference evidence="3" key="1">
    <citation type="journal article" date="2019" name="Int. J. Syst. Evol. Microbiol.">
        <title>The Global Catalogue of Microorganisms (GCM) 10K type strain sequencing project: providing services to taxonomists for standard genome sequencing and annotation.</title>
        <authorList>
            <consortium name="The Broad Institute Genomics Platform"/>
            <consortium name="The Broad Institute Genome Sequencing Center for Infectious Disease"/>
            <person name="Wu L."/>
            <person name="Ma J."/>
        </authorList>
    </citation>
    <scope>NUCLEOTIDE SEQUENCE [LARGE SCALE GENOMIC DNA]</scope>
    <source>
        <strain evidence="3">JCM 9088</strain>
    </source>
</reference>
<dbReference type="EMBL" id="BAAAUD010000023">
    <property type="protein sequence ID" value="GAA2938524.1"/>
    <property type="molecule type" value="Genomic_DNA"/>
</dbReference>
<evidence type="ECO:0000256" key="1">
    <source>
        <dbReference type="SAM" id="MobiDB-lite"/>
    </source>
</evidence>
<proteinExistence type="predicted"/>
<sequence>MRQEADSAAGAGRRFPPPELRQTATCTWPGPNATPAAATPPAAACGTPPYAAAASHAPAGAAPTVTTESETEPFVRQALRRDRRQGDPPARGGRRRRVGPVSGRLLSSTT</sequence>
<comment type="caution">
    <text evidence="2">The sequence shown here is derived from an EMBL/GenBank/DDBJ whole genome shotgun (WGS) entry which is preliminary data.</text>
</comment>
<name>A0ABP6JMZ6_9ACTN</name>
<protein>
    <submittedName>
        <fullName evidence="2">Uncharacterized protein</fullName>
    </submittedName>
</protein>
<evidence type="ECO:0000313" key="2">
    <source>
        <dbReference type="EMBL" id="GAA2938524.1"/>
    </source>
</evidence>
<organism evidence="2 3">
    <name type="scientific">Streptomyces enissocaesilis</name>
    <dbReference type="NCBI Taxonomy" id="332589"/>
    <lineage>
        <taxon>Bacteria</taxon>
        <taxon>Bacillati</taxon>
        <taxon>Actinomycetota</taxon>
        <taxon>Actinomycetes</taxon>
        <taxon>Kitasatosporales</taxon>
        <taxon>Streptomycetaceae</taxon>
        <taxon>Streptomyces</taxon>
        <taxon>Streptomyces rochei group</taxon>
    </lineage>
</organism>
<keyword evidence="3" id="KW-1185">Reference proteome</keyword>
<feature type="compositionally biased region" description="Low complexity" evidence="1">
    <location>
        <begin position="29"/>
        <end position="63"/>
    </location>
</feature>
<feature type="region of interest" description="Disordered" evidence="1">
    <location>
        <begin position="1"/>
        <end position="110"/>
    </location>
</feature>
<evidence type="ECO:0000313" key="3">
    <source>
        <dbReference type="Proteomes" id="UP001500403"/>
    </source>
</evidence>
<gene>
    <name evidence="2" type="ORF">GCM10010446_24880</name>
</gene>
<dbReference type="Proteomes" id="UP001500403">
    <property type="component" value="Unassembled WGS sequence"/>
</dbReference>